<evidence type="ECO:0000313" key="4">
    <source>
        <dbReference type="Proteomes" id="UP000078459"/>
    </source>
</evidence>
<dbReference type="STRING" id="1826909.A5893_13550"/>
<comment type="caution">
    <text evidence="3">The sequence shown here is derived from an EMBL/GenBank/DDBJ whole genome shotgun (WGS) entry which is preliminary data.</text>
</comment>
<dbReference type="OrthoDB" id="9802516at2"/>
<evidence type="ECO:0000256" key="2">
    <source>
        <dbReference type="HAMAP-Rule" id="MF_00048"/>
    </source>
</evidence>
<keyword evidence="4" id="KW-1185">Reference proteome</keyword>
<reference evidence="3 4" key="2">
    <citation type="submission" date="2016-06" db="EMBL/GenBank/DDBJ databases">
        <title>Pedobacter psychrophilus sp. nov., isolated from Antarctic fragmentary rock.</title>
        <authorList>
            <person name="Svec P."/>
        </authorList>
    </citation>
    <scope>NUCLEOTIDE SEQUENCE [LARGE SCALE GENOMIC DNA]</scope>
    <source>
        <strain evidence="3 4">CCM 8644</strain>
    </source>
</reference>
<comment type="similarity">
    <text evidence="1 2">Belongs to the UPF0102 family.</text>
</comment>
<proteinExistence type="inferred from homology"/>
<sequence length="121" mass="13990">MATHNDDGKKGETIAKAFLEAKGYEILDENWTFGKAEVDIIAHLNRTIIFVEVKARSGNYFGNPEDFISVKKQQLLAKAAEEYVHVVNHKHEIRFDVIAILFKKGFESYEINHIEDAFWNY</sequence>
<dbReference type="SUPFAM" id="SSF52980">
    <property type="entry name" value="Restriction endonuclease-like"/>
    <property type="match status" value="1"/>
</dbReference>
<gene>
    <name evidence="3" type="ORF">A5893_13550</name>
</gene>
<dbReference type="HAMAP" id="MF_00048">
    <property type="entry name" value="UPF0102"/>
    <property type="match status" value="1"/>
</dbReference>
<dbReference type="CDD" id="cd20736">
    <property type="entry name" value="PoNe_Nuclease"/>
    <property type="match status" value="1"/>
</dbReference>
<reference evidence="3 4" key="1">
    <citation type="submission" date="2016-04" db="EMBL/GenBank/DDBJ databases">
        <authorList>
            <person name="Evans L.H."/>
            <person name="Alamgir A."/>
            <person name="Owens N."/>
            <person name="Weber N.D."/>
            <person name="Virtaneva K."/>
            <person name="Barbian K."/>
            <person name="Babar A."/>
            <person name="Rosenke K."/>
        </authorList>
    </citation>
    <scope>NUCLEOTIDE SEQUENCE [LARGE SCALE GENOMIC DNA]</scope>
    <source>
        <strain evidence="3 4">CCM 8644</strain>
    </source>
</reference>
<accession>A0A179DBN9</accession>
<evidence type="ECO:0000313" key="3">
    <source>
        <dbReference type="EMBL" id="OAQ38447.1"/>
    </source>
</evidence>
<dbReference type="RefSeq" id="WP_068823219.1">
    <property type="nucleotide sequence ID" value="NZ_LWHJ01000030.1"/>
</dbReference>
<dbReference type="NCBIfam" id="TIGR00252">
    <property type="entry name" value="YraN family protein"/>
    <property type="match status" value="1"/>
</dbReference>
<dbReference type="Gene3D" id="3.40.1350.10">
    <property type="match status" value="1"/>
</dbReference>
<dbReference type="Proteomes" id="UP000078459">
    <property type="component" value="Unassembled WGS sequence"/>
</dbReference>
<dbReference type="InterPro" id="IPR011856">
    <property type="entry name" value="tRNA_endonuc-like_dom_sf"/>
</dbReference>
<evidence type="ECO:0000256" key="1">
    <source>
        <dbReference type="ARBA" id="ARBA00006738"/>
    </source>
</evidence>
<dbReference type="NCBIfam" id="NF009150">
    <property type="entry name" value="PRK12497.1-3"/>
    <property type="match status" value="1"/>
</dbReference>
<dbReference type="Pfam" id="PF02021">
    <property type="entry name" value="UPF0102"/>
    <property type="match status" value="1"/>
</dbReference>
<name>A0A179DBN9_9SPHI</name>
<dbReference type="EMBL" id="LWHJ01000030">
    <property type="protein sequence ID" value="OAQ38447.1"/>
    <property type="molecule type" value="Genomic_DNA"/>
</dbReference>
<dbReference type="PANTHER" id="PTHR34039">
    <property type="entry name" value="UPF0102 PROTEIN YRAN"/>
    <property type="match status" value="1"/>
</dbReference>
<protein>
    <recommendedName>
        <fullName evidence="2">UPF0102 protein A5893_13550</fullName>
    </recommendedName>
</protein>
<dbReference type="InterPro" id="IPR011335">
    <property type="entry name" value="Restrct_endonuc-II-like"/>
</dbReference>
<dbReference type="PANTHER" id="PTHR34039:SF1">
    <property type="entry name" value="UPF0102 PROTEIN YRAN"/>
    <property type="match status" value="1"/>
</dbReference>
<organism evidence="3 4">
    <name type="scientific">Pedobacter psychrophilus</name>
    <dbReference type="NCBI Taxonomy" id="1826909"/>
    <lineage>
        <taxon>Bacteria</taxon>
        <taxon>Pseudomonadati</taxon>
        <taxon>Bacteroidota</taxon>
        <taxon>Sphingobacteriia</taxon>
        <taxon>Sphingobacteriales</taxon>
        <taxon>Sphingobacteriaceae</taxon>
        <taxon>Pedobacter</taxon>
    </lineage>
</organism>
<dbReference type="AlphaFoldDB" id="A0A179DBN9"/>
<dbReference type="GO" id="GO:0003676">
    <property type="term" value="F:nucleic acid binding"/>
    <property type="evidence" value="ECO:0007669"/>
    <property type="project" value="InterPro"/>
</dbReference>
<dbReference type="InterPro" id="IPR003509">
    <property type="entry name" value="UPF0102_YraN-like"/>
</dbReference>